<keyword evidence="3" id="KW-0949">S-adenosyl-L-methionine</keyword>
<dbReference type="CDD" id="cd01335">
    <property type="entry name" value="Radical_SAM"/>
    <property type="match status" value="1"/>
</dbReference>
<dbReference type="OrthoDB" id="9801689at2"/>
<evidence type="ECO:0000313" key="8">
    <source>
        <dbReference type="EMBL" id="CRZ33247.1"/>
    </source>
</evidence>
<keyword evidence="5" id="KW-0408">Iron</keyword>
<organism evidence="8 9">
    <name type="scientific">Herbinix hemicellulosilytica</name>
    <dbReference type="NCBI Taxonomy" id="1564487"/>
    <lineage>
        <taxon>Bacteria</taxon>
        <taxon>Bacillati</taxon>
        <taxon>Bacillota</taxon>
        <taxon>Clostridia</taxon>
        <taxon>Lachnospirales</taxon>
        <taxon>Lachnospiraceae</taxon>
        <taxon>Herbinix</taxon>
    </lineage>
</organism>
<dbReference type="Gene3D" id="3.80.30.20">
    <property type="entry name" value="tm_1862 like domain"/>
    <property type="match status" value="1"/>
</dbReference>
<dbReference type="SUPFAM" id="SSF102114">
    <property type="entry name" value="Radical SAM enzymes"/>
    <property type="match status" value="1"/>
</dbReference>
<dbReference type="InterPro" id="IPR005911">
    <property type="entry name" value="YhcC-like"/>
</dbReference>
<dbReference type="InterPro" id="IPR058240">
    <property type="entry name" value="rSAM_sf"/>
</dbReference>
<feature type="domain" description="Radical SAM core" evidence="7">
    <location>
        <begin position="25"/>
        <end position="274"/>
    </location>
</feature>
<dbReference type="SMART" id="SM00729">
    <property type="entry name" value="Elp3"/>
    <property type="match status" value="1"/>
</dbReference>
<evidence type="ECO:0000256" key="3">
    <source>
        <dbReference type="ARBA" id="ARBA00022691"/>
    </source>
</evidence>
<dbReference type="PANTHER" id="PTHR11135:SF1">
    <property type="entry name" value="PROTEIN YHCC"/>
    <property type="match status" value="1"/>
</dbReference>
<dbReference type="GO" id="GO:0003824">
    <property type="term" value="F:catalytic activity"/>
    <property type="evidence" value="ECO:0007669"/>
    <property type="project" value="InterPro"/>
</dbReference>
<dbReference type="NCBIfam" id="TIGR01212">
    <property type="entry name" value="TIGR01212 family radical SAM protein"/>
    <property type="match status" value="1"/>
</dbReference>
<dbReference type="RefSeq" id="WP_103201438.1">
    <property type="nucleotide sequence ID" value="NZ_CVTD020000002.1"/>
</dbReference>
<dbReference type="PROSITE" id="PS51918">
    <property type="entry name" value="RADICAL_SAM"/>
    <property type="match status" value="1"/>
</dbReference>
<protein>
    <recommendedName>
        <fullName evidence="7">Radical SAM core domain-containing protein</fullName>
    </recommendedName>
</protein>
<dbReference type="InterPro" id="IPR032432">
    <property type="entry name" value="Radical_SAM_C"/>
</dbReference>
<dbReference type="Proteomes" id="UP000236497">
    <property type="component" value="Unassembled WGS sequence"/>
</dbReference>
<keyword evidence="6" id="KW-0411">Iron-sulfur</keyword>
<dbReference type="SFLD" id="SFLDS00029">
    <property type="entry name" value="Radical_SAM"/>
    <property type="match status" value="1"/>
</dbReference>
<accession>A0A0H5SD34</accession>
<name>A0A0H5SD34_HERHM</name>
<dbReference type="EMBL" id="CVTD020000002">
    <property type="protein sequence ID" value="CRZ33247.1"/>
    <property type="molecule type" value="Genomic_DNA"/>
</dbReference>
<keyword evidence="2" id="KW-0004">4Fe-4S</keyword>
<dbReference type="PANTHER" id="PTHR11135">
    <property type="entry name" value="HISTONE ACETYLTRANSFERASE-RELATED"/>
    <property type="match status" value="1"/>
</dbReference>
<evidence type="ECO:0000256" key="5">
    <source>
        <dbReference type="ARBA" id="ARBA00023004"/>
    </source>
</evidence>
<dbReference type="SFLD" id="SFLDG01091">
    <property type="entry name" value="uncharacterized_CHP01210-like"/>
    <property type="match status" value="1"/>
</dbReference>
<evidence type="ECO:0000256" key="1">
    <source>
        <dbReference type="ARBA" id="ARBA00001966"/>
    </source>
</evidence>
<dbReference type="InterPro" id="IPR007197">
    <property type="entry name" value="rSAM"/>
</dbReference>
<evidence type="ECO:0000256" key="4">
    <source>
        <dbReference type="ARBA" id="ARBA00022723"/>
    </source>
</evidence>
<evidence type="ECO:0000313" key="9">
    <source>
        <dbReference type="Proteomes" id="UP000236497"/>
    </source>
</evidence>
<comment type="cofactor">
    <cofactor evidence="1">
        <name>[4Fe-4S] cluster</name>
        <dbReference type="ChEBI" id="CHEBI:49883"/>
    </cofactor>
</comment>
<proteinExistence type="predicted"/>
<keyword evidence="9" id="KW-1185">Reference proteome</keyword>
<sequence length="325" mass="36638">MHDLNNKTFWNDKRFHSLDYELKKTFGKKLYKLSLNAGLSCPNRDGTIDTRGCIFCSEGGSGDFSATPGLSVSDQIEEAKALVAKKLSSHSDIQYIAYFQAYTNTHGPVSYLEKIFSEAVNHPDIAVLSIATRPDCLGDNVIALLDKLNKIKPVWVELGLQTIHEDTARWMRRGYALPVFEEAVRQLNKRGIDVIVHTILGLPKESKNDMLKTMEYLSNLAEKNLVRGIKLQLLHILKGTDLGRLYQEGKLTYSITMDEYIDLVITCLEHLSPNLVIHRLTGDGPKKILLAPLWSANKKLVLNTINSRMKEKDSWQGKYYKTGGV</sequence>
<evidence type="ECO:0000256" key="6">
    <source>
        <dbReference type="ARBA" id="ARBA00023014"/>
    </source>
</evidence>
<reference evidence="8 9" key="1">
    <citation type="submission" date="2015-06" db="EMBL/GenBank/DDBJ databases">
        <authorList>
            <person name="Wibberg Daniel"/>
        </authorList>
    </citation>
    <scope>NUCLEOTIDE SEQUENCE [LARGE SCALE GENOMIC DNA]</scope>
    <source>
        <strain evidence="8 9">T3/55T</strain>
    </source>
</reference>
<dbReference type="InterPro" id="IPR006638">
    <property type="entry name" value="Elp3/MiaA/NifB-like_rSAM"/>
</dbReference>
<dbReference type="InterPro" id="IPR039661">
    <property type="entry name" value="ELP3"/>
</dbReference>
<dbReference type="SFLD" id="SFLDG01086">
    <property type="entry name" value="elongater_protein-like"/>
    <property type="match status" value="1"/>
</dbReference>
<evidence type="ECO:0000259" key="7">
    <source>
        <dbReference type="PROSITE" id="PS51918"/>
    </source>
</evidence>
<evidence type="ECO:0000256" key="2">
    <source>
        <dbReference type="ARBA" id="ARBA00022485"/>
    </source>
</evidence>
<dbReference type="Pfam" id="PF16199">
    <property type="entry name" value="Radical_SAM_C"/>
    <property type="match status" value="1"/>
</dbReference>
<keyword evidence="4" id="KW-0479">Metal-binding</keyword>
<gene>
    <name evidence="8" type="primary">ytqA</name>
    <name evidence="8" type="ORF">HHT355_0031</name>
</gene>
<dbReference type="InterPro" id="IPR023404">
    <property type="entry name" value="rSAM_horseshoe"/>
</dbReference>
<dbReference type="AlphaFoldDB" id="A0A0H5SD34"/>
<dbReference type="GO" id="GO:0051539">
    <property type="term" value="F:4 iron, 4 sulfur cluster binding"/>
    <property type="evidence" value="ECO:0007669"/>
    <property type="project" value="UniProtKB-KW"/>
</dbReference>
<dbReference type="Pfam" id="PF04055">
    <property type="entry name" value="Radical_SAM"/>
    <property type="match status" value="1"/>
</dbReference>
<dbReference type="GO" id="GO:0046872">
    <property type="term" value="F:metal ion binding"/>
    <property type="evidence" value="ECO:0007669"/>
    <property type="project" value="UniProtKB-KW"/>
</dbReference>